<feature type="transmembrane region" description="Helical" evidence="1">
    <location>
        <begin position="12"/>
        <end position="30"/>
    </location>
</feature>
<dbReference type="AlphaFoldDB" id="A0A2H0TG16"/>
<accession>A0A2H0TG16</accession>
<name>A0A2H0TG16_9BACT</name>
<evidence type="ECO:0008006" key="4">
    <source>
        <dbReference type="Google" id="ProtNLM"/>
    </source>
</evidence>
<reference evidence="3" key="1">
    <citation type="submission" date="2017-09" db="EMBL/GenBank/DDBJ databases">
        <title>Depth-based differentiation of microbial function through sediment-hosted aquifers and enrichment of novel symbionts in the deep terrestrial subsurface.</title>
        <authorList>
            <person name="Probst A.J."/>
            <person name="Ladd B."/>
            <person name="Jarett J.K."/>
            <person name="Geller-Mcgrath D.E."/>
            <person name="Sieber C.M.K."/>
            <person name="Emerson J.B."/>
            <person name="Anantharaman K."/>
            <person name="Thomas B.C."/>
            <person name="Malmstrom R."/>
            <person name="Stieglmeier M."/>
            <person name="Klingl A."/>
            <person name="Woyke T."/>
            <person name="Ryan C.M."/>
            <person name="Banfield J.F."/>
        </authorList>
    </citation>
    <scope>NUCLEOTIDE SEQUENCE [LARGE SCALE GENOMIC DNA]</scope>
</reference>
<comment type="caution">
    <text evidence="2">The sequence shown here is derived from an EMBL/GenBank/DDBJ whole genome shotgun (WGS) entry which is preliminary data.</text>
</comment>
<keyword evidence="1" id="KW-0472">Membrane</keyword>
<dbReference type="InterPro" id="IPR043129">
    <property type="entry name" value="ATPase_NBD"/>
</dbReference>
<organism evidence="2 3">
    <name type="scientific">Candidatus Niyogibacteria bacterium CG10_big_fil_rev_8_21_14_0_10_46_36</name>
    <dbReference type="NCBI Taxonomy" id="1974726"/>
    <lineage>
        <taxon>Bacteria</taxon>
        <taxon>Candidatus Niyogiibacteriota</taxon>
    </lineage>
</organism>
<proteinExistence type="predicted"/>
<keyword evidence="1" id="KW-0812">Transmembrane</keyword>
<dbReference type="Gene3D" id="3.30.420.40">
    <property type="match status" value="1"/>
</dbReference>
<gene>
    <name evidence="2" type="ORF">COU47_00450</name>
</gene>
<keyword evidence="1" id="KW-1133">Transmembrane helix</keyword>
<evidence type="ECO:0000313" key="3">
    <source>
        <dbReference type="Proteomes" id="UP000231503"/>
    </source>
</evidence>
<dbReference type="SUPFAM" id="SSF53067">
    <property type="entry name" value="Actin-like ATPase domain"/>
    <property type="match status" value="1"/>
</dbReference>
<sequence>MSALRRSHNEKINIGIAIGTGSVNAIIYGVRNGAKPRIIKSVLRPHSVMPQPDFKALEQFVKHEFGEVKKDFADVLHGERIHDVHVLLSSPWYFSQTRIVNISNKEPFVAEKSFLKENINEEKERFIQDARKQFSFPAEDYAIIEMSFMKILMNGYEVNDFLNKKAHEVSLDMYMSLSLKSFIDHLTHVLETHFAPEDITFYTSPFIFFRTLKQLWEDEEGKVAFNIDAGVLAVEIGGEITDVTVIRKGIIEETFSFGKGLHFIIRRLASALGVPPKDAISLFHAWAQGKVEASKEKKIASIIEEGIGEWKSLLEKVLKDASSRALLPKTVAFLGEGAVYDGFVKAFSDESFKEYVLQDKPFDIHLFTPSFFRTAFDGPTSAFIGGVEAAFLYMLALPVELNSID</sequence>
<evidence type="ECO:0000313" key="2">
    <source>
        <dbReference type="EMBL" id="PIR69894.1"/>
    </source>
</evidence>
<evidence type="ECO:0000256" key="1">
    <source>
        <dbReference type="SAM" id="Phobius"/>
    </source>
</evidence>
<dbReference type="EMBL" id="PFCO01000001">
    <property type="protein sequence ID" value="PIR69894.1"/>
    <property type="molecule type" value="Genomic_DNA"/>
</dbReference>
<dbReference type="Proteomes" id="UP000231503">
    <property type="component" value="Unassembled WGS sequence"/>
</dbReference>
<protein>
    <recommendedName>
        <fullName evidence="4">SHS2 domain-containing protein</fullName>
    </recommendedName>
</protein>